<reference evidence="15 16" key="1">
    <citation type="submission" date="2019-12" db="EMBL/GenBank/DDBJ databases">
        <title>Full genome sequence of a Bacillus safensis strain isolated from commercially available natto in Indonesia.</title>
        <authorList>
            <person name="Yoshida M."/>
            <person name="Uomi M."/>
            <person name="Waturangi D."/>
            <person name="Ekaputri J.J."/>
            <person name="Setiamarga D.H.E."/>
        </authorList>
    </citation>
    <scope>NUCLEOTIDE SEQUENCE [LARGE SCALE GENOMIC DNA]</scope>
    <source>
        <strain evidence="15 16">IDN1</strain>
    </source>
</reference>
<evidence type="ECO:0000256" key="12">
    <source>
        <dbReference type="ARBA" id="ARBA00058752"/>
    </source>
</evidence>
<dbReference type="AlphaFoldDB" id="A0A5S9LYM1"/>
<dbReference type="PANTHER" id="PTHR43156">
    <property type="entry name" value="STAGE II SPORULATION PROTEIN E-RELATED"/>
    <property type="match status" value="1"/>
</dbReference>
<evidence type="ECO:0000256" key="5">
    <source>
        <dbReference type="ARBA" id="ARBA00022801"/>
    </source>
</evidence>
<keyword evidence="4" id="KW-0812">Transmembrane</keyword>
<comment type="function">
    <text evidence="12">Normally needed for pro-sigma E processing during sporulation but can be bypassed in vegetative cells. Activates SpoIIAA by dephosphorylation.</text>
</comment>
<dbReference type="InterPro" id="IPR001932">
    <property type="entry name" value="PPM-type_phosphatase-like_dom"/>
</dbReference>
<dbReference type="Gene3D" id="3.60.40.10">
    <property type="entry name" value="PPM-type phosphatase domain"/>
    <property type="match status" value="1"/>
</dbReference>
<evidence type="ECO:0000256" key="3">
    <source>
        <dbReference type="ARBA" id="ARBA00022475"/>
    </source>
</evidence>
<evidence type="ECO:0000256" key="4">
    <source>
        <dbReference type="ARBA" id="ARBA00022692"/>
    </source>
</evidence>
<evidence type="ECO:0000256" key="7">
    <source>
        <dbReference type="ARBA" id="ARBA00022969"/>
    </source>
</evidence>
<evidence type="ECO:0000256" key="11">
    <source>
        <dbReference type="ARBA" id="ARBA00048336"/>
    </source>
</evidence>
<dbReference type="SUPFAM" id="SSF81606">
    <property type="entry name" value="PP2C-like"/>
    <property type="match status" value="1"/>
</dbReference>
<keyword evidence="3" id="KW-1003">Cell membrane</keyword>
<evidence type="ECO:0000256" key="2">
    <source>
        <dbReference type="ARBA" id="ARBA00013081"/>
    </source>
</evidence>
<protein>
    <recommendedName>
        <fullName evidence="13">Stage II sporulation protein E</fullName>
        <ecNumber evidence="2">3.1.3.16</ecNumber>
    </recommendedName>
</protein>
<comment type="catalytic activity">
    <reaction evidence="10">
        <text>O-phospho-L-seryl-[protein] + H2O = L-seryl-[protein] + phosphate</text>
        <dbReference type="Rhea" id="RHEA:20629"/>
        <dbReference type="Rhea" id="RHEA-COMP:9863"/>
        <dbReference type="Rhea" id="RHEA-COMP:11604"/>
        <dbReference type="ChEBI" id="CHEBI:15377"/>
        <dbReference type="ChEBI" id="CHEBI:29999"/>
        <dbReference type="ChEBI" id="CHEBI:43474"/>
        <dbReference type="ChEBI" id="CHEBI:83421"/>
        <dbReference type="EC" id="3.1.3.16"/>
    </reaction>
</comment>
<evidence type="ECO:0000256" key="8">
    <source>
        <dbReference type="ARBA" id="ARBA00022989"/>
    </source>
</evidence>
<dbReference type="SMART" id="SM00332">
    <property type="entry name" value="PP2Cc"/>
    <property type="match status" value="1"/>
</dbReference>
<dbReference type="Pfam" id="PF07228">
    <property type="entry name" value="SpoIIE"/>
    <property type="match status" value="1"/>
</dbReference>
<accession>A0A5S9LYM1</accession>
<evidence type="ECO:0000256" key="9">
    <source>
        <dbReference type="ARBA" id="ARBA00023136"/>
    </source>
</evidence>
<dbReference type="InterPro" id="IPR052016">
    <property type="entry name" value="Bact_Sigma-Reg"/>
</dbReference>
<keyword evidence="5" id="KW-0378">Hydrolase</keyword>
<evidence type="ECO:0000259" key="14">
    <source>
        <dbReference type="PROSITE" id="PS51746"/>
    </source>
</evidence>
<sequence>MATGVAHAAKGGGLVSGDSYSMMELGAGKYAAAISDGMGNGARAHFESNETIKLLEKILASGINEKVAIKTINSILSLRTTDEIYSTLDLSIIDLQDASCKFLKIGSTPSFIKRGDQVMKVQASNLPIGIIDEFEVEVVSEQMKAGDLLIMMSDGIFEGPKHIENHDLWVKRKMKSFKTEDPQEIADLLMEEVIRTRAGQIDDDMTVVVIRLDHNTPKWASIPTGTFYLEKQEIS</sequence>
<dbReference type="EMBL" id="AP021906">
    <property type="protein sequence ID" value="BBP86507.1"/>
    <property type="molecule type" value="Genomic_DNA"/>
</dbReference>
<evidence type="ECO:0000256" key="6">
    <source>
        <dbReference type="ARBA" id="ARBA00022912"/>
    </source>
</evidence>
<organism evidence="15 16">
    <name type="scientific">Bacillus safensis</name>
    <dbReference type="NCBI Taxonomy" id="561879"/>
    <lineage>
        <taxon>Bacteria</taxon>
        <taxon>Bacillati</taxon>
        <taxon>Bacillota</taxon>
        <taxon>Bacilli</taxon>
        <taxon>Bacillales</taxon>
        <taxon>Bacillaceae</taxon>
        <taxon>Bacillus</taxon>
    </lineage>
</organism>
<comment type="subcellular location">
    <subcellularLocation>
        <location evidence="1">Cell membrane</location>
        <topology evidence="1">Multi-pass membrane protein</topology>
    </subcellularLocation>
</comment>
<keyword evidence="6" id="KW-0904">Protein phosphatase</keyword>
<feature type="domain" description="PPM-type phosphatase" evidence="14">
    <location>
        <begin position="2"/>
        <end position="212"/>
    </location>
</feature>
<keyword evidence="9" id="KW-0472">Membrane</keyword>
<dbReference type="FunFam" id="3.60.40.10:FF:000100">
    <property type="entry name" value="Stage II sporulation protein E"/>
    <property type="match status" value="1"/>
</dbReference>
<evidence type="ECO:0000313" key="16">
    <source>
        <dbReference type="Proteomes" id="UP000464658"/>
    </source>
</evidence>
<name>A0A5S9LYM1_BACIA</name>
<dbReference type="GO" id="GO:0005886">
    <property type="term" value="C:plasma membrane"/>
    <property type="evidence" value="ECO:0007669"/>
    <property type="project" value="UniProtKB-SubCell"/>
</dbReference>
<evidence type="ECO:0000313" key="15">
    <source>
        <dbReference type="EMBL" id="BBP86507.1"/>
    </source>
</evidence>
<comment type="catalytic activity">
    <reaction evidence="11">
        <text>O-phospho-L-threonyl-[protein] + H2O = L-threonyl-[protein] + phosphate</text>
        <dbReference type="Rhea" id="RHEA:47004"/>
        <dbReference type="Rhea" id="RHEA-COMP:11060"/>
        <dbReference type="Rhea" id="RHEA-COMP:11605"/>
        <dbReference type="ChEBI" id="CHEBI:15377"/>
        <dbReference type="ChEBI" id="CHEBI:30013"/>
        <dbReference type="ChEBI" id="CHEBI:43474"/>
        <dbReference type="ChEBI" id="CHEBI:61977"/>
        <dbReference type="EC" id="3.1.3.16"/>
    </reaction>
</comment>
<proteinExistence type="predicted"/>
<dbReference type="SMART" id="SM00331">
    <property type="entry name" value="PP2C_SIG"/>
    <property type="match status" value="1"/>
</dbReference>
<dbReference type="GO" id="GO:0004722">
    <property type="term" value="F:protein serine/threonine phosphatase activity"/>
    <property type="evidence" value="ECO:0007669"/>
    <property type="project" value="UniProtKB-EC"/>
</dbReference>
<evidence type="ECO:0000256" key="10">
    <source>
        <dbReference type="ARBA" id="ARBA00047761"/>
    </source>
</evidence>
<keyword evidence="8" id="KW-1133">Transmembrane helix</keyword>
<dbReference type="InterPro" id="IPR036457">
    <property type="entry name" value="PPM-type-like_dom_sf"/>
</dbReference>
<keyword evidence="7" id="KW-0749">Sporulation</keyword>
<dbReference type="EC" id="3.1.3.16" evidence="2"/>
<dbReference type="PROSITE" id="PS51746">
    <property type="entry name" value="PPM_2"/>
    <property type="match status" value="1"/>
</dbReference>
<gene>
    <name evidence="15" type="ORF">BsIDN1_01250</name>
</gene>
<evidence type="ECO:0000256" key="1">
    <source>
        <dbReference type="ARBA" id="ARBA00004651"/>
    </source>
</evidence>
<dbReference type="GO" id="GO:0030435">
    <property type="term" value="P:sporulation resulting in formation of a cellular spore"/>
    <property type="evidence" value="ECO:0007669"/>
    <property type="project" value="UniProtKB-KW"/>
</dbReference>
<dbReference type="PANTHER" id="PTHR43156:SF2">
    <property type="entry name" value="STAGE II SPORULATION PROTEIN E"/>
    <property type="match status" value="1"/>
</dbReference>
<dbReference type="Proteomes" id="UP000464658">
    <property type="component" value="Chromosome"/>
</dbReference>
<evidence type="ECO:0000256" key="13">
    <source>
        <dbReference type="ARBA" id="ARBA00074959"/>
    </source>
</evidence>